<dbReference type="PANTHER" id="PTHR20930">
    <property type="entry name" value="OVARIAN CARCINOMA ANTIGEN CA125-RELATED"/>
    <property type="match status" value="1"/>
</dbReference>
<feature type="compositionally biased region" description="Polar residues" evidence="6">
    <location>
        <begin position="199"/>
        <end position="213"/>
    </location>
</feature>
<feature type="region of interest" description="Disordered" evidence="6">
    <location>
        <begin position="272"/>
        <end position="295"/>
    </location>
</feature>
<dbReference type="PANTHER" id="PTHR20930:SF0">
    <property type="entry name" value="PROTEIN ILRUN"/>
    <property type="match status" value="1"/>
</dbReference>
<dbReference type="InterPro" id="IPR000270">
    <property type="entry name" value="PB1_dom"/>
</dbReference>
<evidence type="ECO:0000259" key="8">
    <source>
        <dbReference type="PROSITE" id="PS51745"/>
    </source>
</evidence>
<dbReference type="PROSITE" id="PS51745">
    <property type="entry name" value="PB1"/>
    <property type="match status" value="1"/>
</dbReference>
<dbReference type="EMBL" id="GGEC01033773">
    <property type="protein sequence ID" value="MBX14257.1"/>
    <property type="molecule type" value="Transcribed_RNA"/>
</dbReference>
<organism evidence="9">
    <name type="scientific">Rhizophora mucronata</name>
    <name type="common">Asiatic mangrove</name>
    <dbReference type="NCBI Taxonomy" id="61149"/>
    <lineage>
        <taxon>Eukaryota</taxon>
        <taxon>Viridiplantae</taxon>
        <taxon>Streptophyta</taxon>
        <taxon>Embryophyta</taxon>
        <taxon>Tracheophyta</taxon>
        <taxon>Spermatophyta</taxon>
        <taxon>Magnoliopsida</taxon>
        <taxon>eudicotyledons</taxon>
        <taxon>Gunneridae</taxon>
        <taxon>Pentapetalae</taxon>
        <taxon>rosids</taxon>
        <taxon>fabids</taxon>
        <taxon>Malpighiales</taxon>
        <taxon>Rhizophoraceae</taxon>
        <taxon>Rhizophora</taxon>
    </lineage>
</organism>
<keyword evidence="3 5" id="KW-0863">Zinc-finger</keyword>
<feature type="compositionally biased region" description="Polar residues" evidence="6">
    <location>
        <begin position="173"/>
        <end position="188"/>
    </location>
</feature>
<protein>
    <submittedName>
        <fullName evidence="9">Uncharacterized protein MANES_06G110100</fullName>
    </submittedName>
</protein>
<dbReference type="Pfam" id="PF00564">
    <property type="entry name" value="PB1"/>
    <property type="match status" value="1"/>
</dbReference>
<feature type="region of interest" description="Disordered" evidence="6">
    <location>
        <begin position="173"/>
        <end position="238"/>
    </location>
</feature>
<sequence>MESTLVIKVKYGDTLRRFNASVNENDQLDLDIGGLRSKILGLFNFPLDADLTLTYVDEDGDVVTLVDDDDLHDVTRQCLKFLRIDVQLNDKFGKSYARSSGSSTPMRSPHVQYPLPNLNTGVADVMRLVPEPLHETLSKLSLDLASKAATSSPVLAELIDCVSKMVQPYLSAGHQSQVGGDSSIQSGPSEIPKPPTAPTVPNASNDGSITDNPKPTGKSGDGINSENIPSGMDPLDTIFSDHVDLNQVPPFDSNPSGCKTVNFGPAVSLATADGGGNGSRNQNGGPLRERPACSGESSLGTSIFRFPAPEPSLFPFPGRPLENDRPLNGIPYGGLVKRSNAWNDAMVGMVHKGVQCDGCGVHPITGLRYKSKVKEDYDLCSFCFAQIGNGADYIKMDRLAPYRHERSFKGLHNPVSRLPLITSMFASSVSQFALIL</sequence>
<keyword evidence="4" id="KW-0862">Zinc</keyword>
<evidence type="ECO:0000256" key="6">
    <source>
        <dbReference type="SAM" id="MobiDB-lite"/>
    </source>
</evidence>
<evidence type="ECO:0000256" key="2">
    <source>
        <dbReference type="ARBA" id="ARBA00022723"/>
    </source>
</evidence>
<evidence type="ECO:0000313" key="9">
    <source>
        <dbReference type="EMBL" id="MBX14256.1"/>
    </source>
</evidence>
<evidence type="ECO:0000256" key="3">
    <source>
        <dbReference type="ARBA" id="ARBA00022771"/>
    </source>
</evidence>
<dbReference type="EMBL" id="GGEC01033769">
    <property type="protein sequence ID" value="MBX14253.1"/>
    <property type="molecule type" value="Transcribed_RNA"/>
</dbReference>
<evidence type="ECO:0000259" key="7">
    <source>
        <dbReference type="PROSITE" id="PS50135"/>
    </source>
</evidence>
<dbReference type="SUPFAM" id="SSF57850">
    <property type="entry name" value="RING/U-box"/>
    <property type="match status" value="1"/>
</dbReference>
<dbReference type="InterPro" id="IPR000433">
    <property type="entry name" value="Znf_ZZ"/>
</dbReference>
<comment type="subunit">
    <text evidence="1">Homodimers and heterodimers.</text>
</comment>
<dbReference type="AlphaFoldDB" id="A0A2P2L8F8"/>
<dbReference type="SMART" id="SM00291">
    <property type="entry name" value="ZnF_ZZ"/>
    <property type="match status" value="1"/>
</dbReference>
<keyword evidence="2" id="KW-0479">Metal-binding</keyword>
<proteinExistence type="predicted"/>
<dbReference type="Pfam" id="PF00569">
    <property type="entry name" value="ZZ"/>
    <property type="match status" value="1"/>
</dbReference>
<name>A0A2P2L8F8_RHIMU</name>
<dbReference type="PROSITE" id="PS50135">
    <property type="entry name" value="ZF_ZZ_2"/>
    <property type="match status" value="1"/>
</dbReference>
<feature type="domain" description="ZZ-type" evidence="7">
    <location>
        <begin position="351"/>
        <end position="401"/>
    </location>
</feature>
<evidence type="ECO:0000256" key="4">
    <source>
        <dbReference type="ARBA" id="ARBA00022833"/>
    </source>
</evidence>
<dbReference type="SMART" id="SM00666">
    <property type="entry name" value="PB1"/>
    <property type="match status" value="1"/>
</dbReference>
<dbReference type="InterPro" id="IPR043145">
    <property type="entry name" value="Znf_ZZ_sf"/>
</dbReference>
<dbReference type="GO" id="GO:0008270">
    <property type="term" value="F:zinc ion binding"/>
    <property type="evidence" value="ECO:0007669"/>
    <property type="project" value="UniProtKB-KW"/>
</dbReference>
<evidence type="ECO:0000256" key="1">
    <source>
        <dbReference type="ARBA" id="ARBA00011726"/>
    </source>
</evidence>
<accession>A0A2P2L8F8</accession>
<reference evidence="9" key="1">
    <citation type="submission" date="2018-02" db="EMBL/GenBank/DDBJ databases">
        <title>Rhizophora mucronata_Transcriptome.</title>
        <authorList>
            <person name="Meera S.P."/>
            <person name="Sreeshan A."/>
            <person name="Augustine A."/>
        </authorList>
    </citation>
    <scope>NUCLEOTIDE SEQUENCE</scope>
    <source>
        <tissue evidence="9">Leaf</tissue>
    </source>
</reference>
<dbReference type="SUPFAM" id="SSF54277">
    <property type="entry name" value="CAD &amp; PB1 domains"/>
    <property type="match status" value="1"/>
</dbReference>
<evidence type="ECO:0000256" key="5">
    <source>
        <dbReference type="PROSITE-ProRule" id="PRU00228"/>
    </source>
</evidence>
<feature type="domain" description="PB1" evidence="8">
    <location>
        <begin position="4"/>
        <end position="89"/>
    </location>
</feature>
<dbReference type="InterPro" id="IPR053793">
    <property type="entry name" value="PB1-like"/>
</dbReference>
<dbReference type="Gene3D" id="3.10.20.90">
    <property type="entry name" value="Phosphatidylinositol 3-kinase Catalytic Subunit, Chain A, domain 1"/>
    <property type="match status" value="1"/>
</dbReference>
<dbReference type="EMBL" id="GGEC01033772">
    <property type="protein sequence ID" value="MBX14256.1"/>
    <property type="molecule type" value="Transcribed_RNA"/>
</dbReference>
<dbReference type="Gene3D" id="3.30.60.90">
    <property type="match status" value="1"/>
</dbReference>